<dbReference type="Proteomes" id="UP000248333">
    <property type="component" value="Unassembled WGS sequence"/>
</dbReference>
<dbReference type="OrthoDB" id="8480037at2"/>
<sequence>MALGPWFRRFQPTGTPAHRLVCFPHAGGAASFFFPTAQALAPVADVLAVQYPGRHDRLAEPGLTDIGALADAVYAAMIDLPAIPLTLFGHSMGAVVAYEVARRLRRAQPGAALHLVVSGRRAPHLGRRDDPRLDDDKALLAHVRALGGTADDLLDDADLCELILPALRADYQAVSAYEWAADGQPPPCSITALTGDQDPYATPFEVEAWRQHSRDPFVLEVLPGKHFYLVDQTAAVHRILRDRLTRTE</sequence>
<dbReference type="PANTHER" id="PTHR11487:SF0">
    <property type="entry name" value="S-ACYL FATTY ACID SYNTHASE THIOESTERASE, MEDIUM CHAIN"/>
    <property type="match status" value="1"/>
</dbReference>
<comment type="caution">
    <text evidence="4">The sequence shown here is derived from an EMBL/GenBank/DDBJ whole genome shotgun (WGS) entry which is preliminary data.</text>
</comment>
<dbReference type="GO" id="GO:0008610">
    <property type="term" value="P:lipid biosynthetic process"/>
    <property type="evidence" value="ECO:0007669"/>
    <property type="project" value="TreeGrafter"/>
</dbReference>
<gene>
    <name evidence="4" type="ORF">C7C45_28335</name>
</gene>
<evidence type="ECO:0000313" key="4">
    <source>
        <dbReference type="EMBL" id="PYC65546.1"/>
    </source>
</evidence>
<dbReference type="SUPFAM" id="SSF53474">
    <property type="entry name" value="alpha/beta-Hydrolases"/>
    <property type="match status" value="1"/>
</dbReference>
<dbReference type="SMART" id="SM00824">
    <property type="entry name" value="PKS_TE"/>
    <property type="match status" value="1"/>
</dbReference>
<name>A0A318NBW6_9ACTN</name>
<dbReference type="GO" id="GO:0016787">
    <property type="term" value="F:hydrolase activity"/>
    <property type="evidence" value="ECO:0007669"/>
    <property type="project" value="UniProtKB-KW"/>
</dbReference>
<reference evidence="4 5" key="1">
    <citation type="submission" date="2018-03" db="EMBL/GenBank/DDBJ databases">
        <title>Bioinformatic expansion and discovery of thiopeptide antibiotics.</title>
        <authorList>
            <person name="Schwalen C.J."/>
            <person name="Hudson G.A."/>
            <person name="Mitchell D.A."/>
        </authorList>
    </citation>
    <scope>NUCLEOTIDE SEQUENCE [LARGE SCALE GENOMIC DNA]</scope>
    <source>
        <strain evidence="4 5">NRRL 8041</strain>
    </source>
</reference>
<comment type="similarity">
    <text evidence="1">Belongs to the thioesterase family.</text>
</comment>
<proteinExistence type="inferred from homology"/>
<dbReference type="InterPro" id="IPR012223">
    <property type="entry name" value="TEII"/>
</dbReference>
<dbReference type="EMBL" id="PYBV01000044">
    <property type="protein sequence ID" value="PYC65546.1"/>
    <property type="molecule type" value="Genomic_DNA"/>
</dbReference>
<organism evidence="4 5">
    <name type="scientific">Micromonospora arborensis</name>
    <dbReference type="NCBI Taxonomy" id="2116518"/>
    <lineage>
        <taxon>Bacteria</taxon>
        <taxon>Bacillati</taxon>
        <taxon>Actinomycetota</taxon>
        <taxon>Actinomycetes</taxon>
        <taxon>Micromonosporales</taxon>
        <taxon>Micromonosporaceae</taxon>
        <taxon>Micromonospora</taxon>
    </lineage>
</organism>
<evidence type="ECO:0000313" key="5">
    <source>
        <dbReference type="Proteomes" id="UP000248333"/>
    </source>
</evidence>
<dbReference type="Pfam" id="PF00975">
    <property type="entry name" value="Thioesterase"/>
    <property type="match status" value="1"/>
</dbReference>
<dbReference type="RefSeq" id="WP_110567130.1">
    <property type="nucleotide sequence ID" value="NZ_PYBV01000044.1"/>
</dbReference>
<dbReference type="InterPro" id="IPR001031">
    <property type="entry name" value="Thioesterase"/>
</dbReference>
<keyword evidence="2" id="KW-0378">Hydrolase</keyword>
<dbReference type="InterPro" id="IPR029058">
    <property type="entry name" value="AB_hydrolase_fold"/>
</dbReference>
<feature type="domain" description="Thioesterase TesA-like" evidence="3">
    <location>
        <begin position="21"/>
        <end position="240"/>
    </location>
</feature>
<evidence type="ECO:0000256" key="1">
    <source>
        <dbReference type="ARBA" id="ARBA00007169"/>
    </source>
</evidence>
<dbReference type="AlphaFoldDB" id="A0A318NBW6"/>
<accession>A0A318NBW6</accession>
<keyword evidence="5" id="KW-1185">Reference proteome</keyword>
<evidence type="ECO:0000256" key="2">
    <source>
        <dbReference type="ARBA" id="ARBA00022801"/>
    </source>
</evidence>
<evidence type="ECO:0000259" key="3">
    <source>
        <dbReference type="SMART" id="SM00824"/>
    </source>
</evidence>
<protein>
    <submittedName>
        <fullName evidence="4">Thioesterase</fullName>
    </submittedName>
</protein>
<dbReference type="InterPro" id="IPR020802">
    <property type="entry name" value="TesA-like"/>
</dbReference>
<dbReference type="PANTHER" id="PTHR11487">
    <property type="entry name" value="THIOESTERASE"/>
    <property type="match status" value="1"/>
</dbReference>
<dbReference type="Gene3D" id="3.40.50.1820">
    <property type="entry name" value="alpha/beta hydrolase"/>
    <property type="match status" value="1"/>
</dbReference>